<feature type="region of interest" description="Disordered" evidence="1">
    <location>
        <begin position="1"/>
        <end position="258"/>
    </location>
</feature>
<proteinExistence type="predicted"/>
<feature type="compositionally biased region" description="Polar residues" evidence="1">
    <location>
        <begin position="336"/>
        <end position="348"/>
    </location>
</feature>
<feature type="compositionally biased region" description="Polar residues" evidence="1">
    <location>
        <begin position="61"/>
        <end position="83"/>
    </location>
</feature>
<dbReference type="STRING" id="28573.A0A0U1LQR7"/>
<dbReference type="EMBL" id="CVMT01000002">
    <property type="protein sequence ID" value="CRG85733.1"/>
    <property type="molecule type" value="Genomic_DNA"/>
</dbReference>
<feature type="compositionally biased region" description="Polar residues" evidence="1">
    <location>
        <begin position="16"/>
        <end position="32"/>
    </location>
</feature>
<keyword evidence="3" id="KW-1185">Reference proteome</keyword>
<accession>A0A0U1LQR7</accession>
<evidence type="ECO:0000313" key="3">
    <source>
        <dbReference type="Proteomes" id="UP000054383"/>
    </source>
</evidence>
<dbReference type="PANTHER" id="PTHR42084">
    <property type="entry name" value="YALI0E26631P"/>
    <property type="match status" value="1"/>
</dbReference>
<dbReference type="OrthoDB" id="5420391at2759"/>
<feature type="region of interest" description="Disordered" evidence="1">
    <location>
        <begin position="327"/>
        <end position="349"/>
    </location>
</feature>
<evidence type="ECO:0000313" key="2">
    <source>
        <dbReference type="EMBL" id="CRG85733.1"/>
    </source>
</evidence>
<feature type="compositionally biased region" description="Acidic residues" evidence="1">
    <location>
        <begin position="100"/>
        <end position="113"/>
    </location>
</feature>
<sequence length="458" mass="50034">MSADLLAAFGTGVTPADSNNKTHADNTASQLGSSNSFDDDEFDSFVGPEPTYAAQQDFHITASQPTMHNESSQNASYRNTSTEDPWLPSEPGGEVLFDASLEEPVADEDDWGEFETVQKPASNQLLDLDSGSQPPVASSAKAKPTTSKTPATFDLLSLDDSLPLKEAPAPKHDARKLPSLATSHAKVSRVVPAHQAAPKAPPPPDDDFFGEWDDFKDGHEEPKPQVKEITASKPQKQNNTNILNESKRSSISEVTVRPTNIPPPSVILQVFPSVLESFREQVNQNKRKSGAPSQDLTTSLVSTLKATSRVIAGRSHRWKRDTRLSQSMKIGPAGSGKTSGMKLSSVSKGENIKEEQEVVTVIESWRNHTASFNSFVQSSGGRPIPVITDKSRVDTASPEDGALKASHACALCGLKRDERLPKVDEDVQDSFGDWWTEHWGHTDCKRFWEENSKHLSQR</sequence>
<feature type="compositionally biased region" description="Basic and acidic residues" evidence="1">
    <location>
        <begin position="213"/>
        <end position="226"/>
    </location>
</feature>
<protein>
    <recommendedName>
        <fullName evidence="4">Serine/threonine-protein kinase ppk6</fullName>
    </recommendedName>
</protein>
<dbReference type="AlphaFoldDB" id="A0A0U1LQR7"/>
<dbReference type="PANTHER" id="PTHR42084:SF1">
    <property type="entry name" value="SERINE_THREONINE-PROTEIN KINASE PPK6"/>
    <property type="match status" value="1"/>
</dbReference>
<feature type="compositionally biased region" description="Polar residues" evidence="1">
    <location>
        <begin position="119"/>
        <end position="136"/>
    </location>
</feature>
<dbReference type="OMA" id="WGEFIDG"/>
<gene>
    <name evidence="2" type="ORF">PISL3812_02755</name>
</gene>
<feature type="compositionally biased region" description="Polar residues" evidence="1">
    <location>
        <begin position="232"/>
        <end position="244"/>
    </location>
</feature>
<name>A0A0U1LQR7_TALIS</name>
<organism evidence="2 3">
    <name type="scientific">Talaromyces islandicus</name>
    <name type="common">Penicillium islandicum</name>
    <dbReference type="NCBI Taxonomy" id="28573"/>
    <lineage>
        <taxon>Eukaryota</taxon>
        <taxon>Fungi</taxon>
        <taxon>Dikarya</taxon>
        <taxon>Ascomycota</taxon>
        <taxon>Pezizomycotina</taxon>
        <taxon>Eurotiomycetes</taxon>
        <taxon>Eurotiomycetidae</taxon>
        <taxon>Eurotiales</taxon>
        <taxon>Trichocomaceae</taxon>
        <taxon>Talaromyces</taxon>
        <taxon>Talaromyces sect. Islandici</taxon>
    </lineage>
</organism>
<reference evidence="2 3" key="1">
    <citation type="submission" date="2015-04" db="EMBL/GenBank/DDBJ databases">
        <authorList>
            <person name="Syromyatnikov M.Y."/>
            <person name="Popov V.N."/>
        </authorList>
    </citation>
    <scope>NUCLEOTIDE SEQUENCE [LARGE SCALE GENOMIC DNA]</scope>
    <source>
        <strain evidence="2">WF-38-12</strain>
    </source>
</reference>
<evidence type="ECO:0008006" key="4">
    <source>
        <dbReference type="Google" id="ProtNLM"/>
    </source>
</evidence>
<dbReference type="Proteomes" id="UP000054383">
    <property type="component" value="Unassembled WGS sequence"/>
</dbReference>
<feature type="compositionally biased region" description="Low complexity" evidence="1">
    <location>
        <begin position="137"/>
        <end position="161"/>
    </location>
</feature>
<evidence type="ECO:0000256" key="1">
    <source>
        <dbReference type="SAM" id="MobiDB-lite"/>
    </source>
</evidence>